<dbReference type="EMBL" id="JARK01000113">
    <property type="protein sequence ID" value="EYC42897.1"/>
    <property type="molecule type" value="Genomic_DNA"/>
</dbReference>
<name>A0A016WUH0_9BILA</name>
<dbReference type="OrthoDB" id="5776814at2759"/>
<feature type="chain" id="PRO_5001494934" evidence="1">
    <location>
        <begin position="23"/>
        <end position="90"/>
    </location>
</feature>
<keyword evidence="1" id="KW-0732">Signal</keyword>
<proteinExistence type="predicted"/>
<reference evidence="3" key="1">
    <citation type="journal article" date="2015" name="Nat. Genet.">
        <title>The genome and transcriptome of the zoonotic hookworm Ancylostoma ceylanicum identify infection-specific gene families.</title>
        <authorList>
            <person name="Schwarz E.M."/>
            <person name="Hu Y."/>
            <person name="Antoshechkin I."/>
            <person name="Miller M.M."/>
            <person name="Sternberg P.W."/>
            <person name="Aroian R.V."/>
        </authorList>
    </citation>
    <scope>NUCLEOTIDE SEQUENCE</scope>
    <source>
        <strain evidence="3">HY135</strain>
    </source>
</reference>
<accession>A0A016WUH0</accession>
<dbReference type="AlphaFoldDB" id="A0A016WUH0"/>
<evidence type="ECO:0000313" key="3">
    <source>
        <dbReference type="Proteomes" id="UP000024635"/>
    </source>
</evidence>
<organism evidence="2 3">
    <name type="scientific">Ancylostoma ceylanicum</name>
    <dbReference type="NCBI Taxonomy" id="53326"/>
    <lineage>
        <taxon>Eukaryota</taxon>
        <taxon>Metazoa</taxon>
        <taxon>Ecdysozoa</taxon>
        <taxon>Nematoda</taxon>
        <taxon>Chromadorea</taxon>
        <taxon>Rhabditida</taxon>
        <taxon>Rhabditina</taxon>
        <taxon>Rhabditomorpha</taxon>
        <taxon>Strongyloidea</taxon>
        <taxon>Ancylostomatidae</taxon>
        <taxon>Ancylostomatinae</taxon>
        <taxon>Ancylostoma</taxon>
    </lineage>
</organism>
<gene>
    <name evidence="2" type="primary">Acey_s0513.g2759</name>
    <name evidence="2" type="synonym">Acey-R08B4.5</name>
    <name evidence="2" type="ORF">Y032_0513g2759</name>
</gene>
<evidence type="ECO:0000256" key="1">
    <source>
        <dbReference type="SAM" id="SignalP"/>
    </source>
</evidence>
<protein>
    <submittedName>
        <fullName evidence="2">Uncharacterized protein</fullName>
    </submittedName>
</protein>
<comment type="caution">
    <text evidence="2">The sequence shown here is derived from an EMBL/GenBank/DDBJ whole genome shotgun (WGS) entry which is preliminary data.</text>
</comment>
<keyword evidence="3" id="KW-1185">Reference proteome</keyword>
<evidence type="ECO:0000313" key="2">
    <source>
        <dbReference type="EMBL" id="EYC42897.1"/>
    </source>
</evidence>
<feature type="signal peptide" evidence="1">
    <location>
        <begin position="1"/>
        <end position="22"/>
    </location>
</feature>
<dbReference type="Proteomes" id="UP000024635">
    <property type="component" value="Unassembled WGS sequence"/>
</dbReference>
<sequence>MNFLKHIVFLFLSSLLTLHALAIFDGNEVPTLKKRLSNDALIRLIMRNQHSMLTAKRDEKRADFDRRSVDDDFSNCFLSPVQCMLPRSRR</sequence>